<keyword evidence="3 6" id="KW-0812">Transmembrane</keyword>
<comment type="caution">
    <text evidence="7">The sequence shown here is derived from an EMBL/GenBank/DDBJ whole genome shotgun (WGS) entry which is preliminary data.</text>
</comment>
<reference evidence="7" key="1">
    <citation type="submission" date="2013-08" db="EMBL/GenBank/DDBJ databases">
        <authorList>
            <person name="Mendez C."/>
            <person name="Richter M."/>
            <person name="Ferrer M."/>
            <person name="Sanchez J."/>
        </authorList>
    </citation>
    <scope>NUCLEOTIDE SEQUENCE</scope>
</reference>
<feature type="non-terminal residue" evidence="7">
    <location>
        <position position="81"/>
    </location>
</feature>
<sequence length="81" mass="8862">MLIPGAAGMSEMPYRKFLIFNVSGGIAWAVSYSYLGYLAGASFKQVEKVSSQISYVLLAIVIVGFVAFGFYKRFKGSHKPV</sequence>
<evidence type="ECO:0000256" key="4">
    <source>
        <dbReference type="ARBA" id="ARBA00022989"/>
    </source>
</evidence>
<dbReference type="InterPro" id="IPR051311">
    <property type="entry name" value="DedA_domain"/>
</dbReference>
<proteinExistence type="predicted"/>
<protein>
    <submittedName>
        <fullName evidence="7">SNARE associated protein</fullName>
    </submittedName>
</protein>
<organism evidence="7">
    <name type="scientific">mine drainage metagenome</name>
    <dbReference type="NCBI Taxonomy" id="410659"/>
    <lineage>
        <taxon>unclassified sequences</taxon>
        <taxon>metagenomes</taxon>
        <taxon>ecological metagenomes</taxon>
    </lineage>
</organism>
<dbReference type="EMBL" id="AUZX01013663">
    <property type="protein sequence ID" value="EQD34912.1"/>
    <property type="molecule type" value="Genomic_DNA"/>
</dbReference>
<keyword evidence="2" id="KW-1003">Cell membrane</keyword>
<comment type="subcellular location">
    <subcellularLocation>
        <location evidence="1">Cell membrane</location>
        <topology evidence="1">Multi-pass membrane protein</topology>
    </subcellularLocation>
</comment>
<dbReference type="GO" id="GO:0005886">
    <property type="term" value="C:plasma membrane"/>
    <property type="evidence" value="ECO:0007669"/>
    <property type="project" value="UniProtKB-SubCell"/>
</dbReference>
<name>T0YSV2_9ZZZZ</name>
<feature type="transmembrane region" description="Helical" evidence="6">
    <location>
        <begin position="18"/>
        <end position="40"/>
    </location>
</feature>
<feature type="transmembrane region" description="Helical" evidence="6">
    <location>
        <begin position="52"/>
        <end position="71"/>
    </location>
</feature>
<keyword evidence="5 6" id="KW-0472">Membrane</keyword>
<evidence type="ECO:0000256" key="5">
    <source>
        <dbReference type="ARBA" id="ARBA00023136"/>
    </source>
</evidence>
<accession>T0YSV2</accession>
<reference evidence="7" key="2">
    <citation type="journal article" date="2014" name="ISME J.">
        <title>Microbial stratification in low pH oxic and suboxic macroscopic growths along an acid mine drainage.</title>
        <authorList>
            <person name="Mendez-Garcia C."/>
            <person name="Mesa V."/>
            <person name="Sprenger R.R."/>
            <person name="Richter M."/>
            <person name="Diez M.S."/>
            <person name="Solano J."/>
            <person name="Bargiela R."/>
            <person name="Golyshina O.V."/>
            <person name="Manteca A."/>
            <person name="Ramos J.L."/>
            <person name="Gallego J.R."/>
            <person name="Llorente I."/>
            <person name="Martins Dos Santos V.A."/>
            <person name="Jensen O.N."/>
            <person name="Pelaez A.I."/>
            <person name="Sanchez J."/>
            <person name="Ferrer M."/>
        </authorList>
    </citation>
    <scope>NUCLEOTIDE SEQUENCE</scope>
</reference>
<keyword evidence="4 6" id="KW-1133">Transmembrane helix</keyword>
<evidence type="ECO:0000256" key="3">
    <source>
        <dbReference type="ARBA" id="ARBA00022692"/>
    </source>
</evidence>
<dbReference type="PANTHER" id="PTHR42709">
    <property type="entry name" value="ALKALINE PHOSPHATASE LIKE PROTEIN"/>
    <property type="match status" value="1"/>
</dbReference>
<evidence type="ECO:0000313" key="7">
    <source>
        <dbReference type="EMBL" id="EQD34912.1"/>
    </source>
</evidence>
<gene>
    <name evidence="7" type="ORF">B1A_18514</name>
</gene>
<evidence type="ECO:0000256" key="2">
    <source>
        <dbReference type="ARBA" id="ARBA00022475"/>
    </source>
</evidence>
<evidence type="ECO:0000256" key="6">
    <source>
        <dbReference type="SAM" id="Phobius"/>
    </source>
</evidence>
<dbReference type="PANTHER" id="PTHR42709:SF6">
    <property type="entry name" value="UNDECAPRENYL PHOSPHATE TRANSPORTER A"/>
    <property type="match status" value="1"/>
</dbReference>
<evidence type="ECO:0000256" key="1">
    <source>
        <dbReference type="ARBA" id="ARBA00004651"/>
    </source>
</evidence>
<dbReference type="AlphaFoldDB" id="T0YSV2"/>